<dbReference type="EMBL" id="JACIEV010000002">
    <property type="protein sequence ID" value="MBB4153258.1"/>
    <property type="molecule type" value="Genomic_DNA"/>
</dbReference>
<accession>A0A840FGZ6</accession>
<dbReference type="AlphaFoldDB" id="A0A840FGZ6"/>
<dbReference type="RefSeq" id="WP_183982914.1">
    <property type="nucleotide sequence ID" value="NZ_JACIEV010000002.1"/>
</dbReference>
<name>A0A840FGZ6_9SPHN</name>
<dbReference type="Proteomes" id="UP000529795">
    <property type="component" value="Unassembled WGS sequence"/>
</dbReference>
<evidence type="ECO:0000313" key="1">
    <source>
        <dbReference type="EMBL" id="MBB4153258.1"/>
    </source>
</evidence>
<organism evidence="1 2">
    <name type="scientific">Sphingomonas jinjuensis</name>
    <dbReference type="NCBI Taxonomy" id="535907"/>
    <lineage>
        <taxon>Bacteria</taxon>
        <taxon>Pseudomonadati</taxon>
        <taxon>Pseudomonadota</taxon>
        <taxon>Alphaproteobacteria</taxon>
        <taxon>Sphingomonadales</taxon>
        <taxon>Sphingomonadaceae</taxon>
        <taxon>Sphingomonas</taxon>
    </lineage>
</organism>
<sequence length="85" mass="9726">MKETVEQIIAILRQPLSDDERQAGWRKSVKDGYVPVFTKLLAQIEQGEDRPYFGIVRSLDAYGIGDGHLYDMMLRVANETNAQLR</sequence>
<gene>
    <name evidence="1" type="ORF">GGQ80_001146</name>
</gene>
<evidence type="ECO:0000313" key="2">
    <source>
        <dbReference type="Proteomes" id="UP000529795"/>
    </source>
</evidence>
<protein>
    <submittedName>
        <fullName evidence="1">Uncharacterized protein</fullName>
    </submittedName>
</protein>
<reference evidence="1 2" key="1">
    <citation type="submission" date="2020-08" db="EMBL/GenBank/DDBJ databases">
        <title>Genomic Encyclopedia of Type Strains, Phase IV (KMG-IV): sequencing the most valuable type-strain genomes for metagenomic binning, comparative biology and taxonomic classification.</title>
        <authorList>
            <person name="Goeker M."/>
        </authorList>
    </citation>
    <scope>NUCLEOTIDE SEQUENCE [LARGE SCALE GENOMIC DNA]</scope>
    <source>
        <strain evidence="1 2">YC6723</strain>
    </source>
</reference>
<keyword evidence="2" id="KW-1185">Reference proteome</keyword>
<comment type="caution">
    <text evidence="1">The sequence shown here is derived from an EMBL/GenBank/DDBJ whole genome shotgun (WGS) entry which is preliminary data.</text>
</comment>
<proteinExistence type="predicted"/>